<evidence type="ECO:0000256" key="2">
    <source>
        <dbReference type="ARBA" id="ARBA00023125"/>
    </source>
</evidence>
<dbReference type="Pfam" id="PF02311">
    <property type="entry name" value="AraC_binding"/>
    <property type="match status" value="1"/>
</dbReference>
<dbReference type="InterPro" id="IPR009057">
    <property type="entry name" value="Homeodomain-like_sf"/>
</dbReference>
<dbReference type="PROSITE" id="PS01124">
    <property type="entry name" value="HTH_ARAC_FAMILY_2"/>
    <property type="match status" value="1"/>
</dbReference>
<gene>
    <name evidence="5" type="ORF">JQM67_07655</name>
</gene>
<dbReference type="InterPro" id="IPR014710">
    <property type="entry name" value="RmlC-like_jellyroll"/>
</dbReference>
<evidence type="ECO:0000313" key="5">
    <source>
        <dbReference type="EMBL" id="MCF2652474.1"/>
    </source>
</evidence>
<proteinExistence type="predicted"/>
<dbReference type="Pfam" id="PF12833">
    <property type="entry name" value="HTH_18"/>
    <property type="match status" value="1"/>
</dbReference>
<dbReference type="InterPro" id="IPR003313">
    <property type="entry name" value="AraC-bd"/>
</dbReference>
<sequence length="282" mass="32705">MYHANGDFGLVRMVSLLPTPQSQYLFSLHTIGWHRCNDRYCVTRPNGCETHLILITIKGRGVLRLERKEYDLTAGTIAFIPRGLPNSYFTPVNGLWEFYWLHPYGDAAAHFLDLAAPMGSYLTQFELGYDYQQRMETLMQLCTERGRGSEWLISQQLSDLLHHMVIQLCSEPGQESLSNRAIRYMKRHFREPITLDEIAQSLFVSTAHLIRAFKKETGCTPHQYLTRYRLLFAVQLLEFSDRRVEEIAAEAGFSSSSHFISNFRREYGYTPLQYREVLWGGS</sequence>
<dbReference type="PROSITE" id="PS00041">
    <property type="entry name" value="HTH_ARAC_FAMILY_1"/>
    <property type="match status" value="1"/>
</dbReference>
<dbReference type="PRINTS" id="PR00032">
    <property type="entry name" value="HTHARAC"/>
</dbReference>
<keyword evidence="2" id="KW-0238">DNA-binding</keyword>
<dbReference type="EMBL" id="JAFBIT010000002">
    <property type="protein sequence ID" value="MCF2652474.1"/>
    <property type="molecule type" value="Genomic_DNA"/>
</dbReference>
<keyword evidence="3" id="KW-0804">Transcription</keyword>
<evidence type="ECO:0000313" key="6">
    <source>
        <dbReference type="Proteomes" id="UP001299220"/>
    </source>
</evidence>
<evidence type="ECO:0000256" key="1">
    <source>
        <dbReference type="ARBA" id="ARBA00023015"/>
    </source>
</evidence>
<evidence type="ECO:0000256" key="3">
    <source>
        <dbReference type="ARBA" id="ARBA00023163"/>
    </source>
</evidence>
<keyword evidence="6" id="KW-1185">Reference proteome</keyword>
<dbReference type="SUPFAM" id="SSF46689">
    <property type="entry name" value="Homeodomain-like"/>
    <property type="match status" value="2"/>
</dbReference>
<dbReference type="InterPro" id="IPR020449">
    <property type="entry name" value="Tscrpt_reg_AraC-type_HTH"/>
</dbReference>
<accession>A0ABS9CR80</accession>
<feature type="domain" description="HTH araC/xylS-type" evidence="4">
    <location>
        <begin position="179"/>
        <end position="277"/>
    </location>
</feature>
<dbReference type="InterPro" id="IPR018060">
    <property type="entry name" value="HTH_AraC"/>
</dbReference>
<dbReference type="Proteomes" id="UP001299220">
    <property type="component" value="Unassembled WGS sequence"/>
</dbReference>
<dbReference type="InterPro" id="IPR018062">
    <property type="entry name" value="HTH_AraC-typ_CS"/>
</dbReference>
<dbReference type="SMART" id="SM00342">
    <property type="entry name" value="HTH_ARAC"/>
    <property type="match status" value="1"/>
</dbReference>
<reference evidence="5 6" key="1">
    <citation type="submission" date="2020-12" db="EMBL/GenBank/DDBJ databases">
        <title>Whole genome sequences of gut porcine anaerobes.</title>
        <authorList>
            <person name="Kubasova T."/>
            <person name="Jahodarova E."/>
            <person name="Rychlik I."/>
        </authorList>
    </citation>
    <scope>NUCLEOTIDE SEQUENCE [LARGE SCALE GENOMIC DNA]</scope>
    <source>
        <strain evidence="5 6">An867</strain>
    </source>
</reference>
<dbReference type="InterPro" id="IPR037923">
    <property type="entry name" value="HTH-like"/>
</dbReference>
<keyword evidence="1" id="KW-0805">Transcription regulation</keyword>
<dbReference type="Gene3D" id="1.10.10.60">
    <property type="entry name" value="Homeodomain-like"/>
    <property type="match status" value="2"/>
</dbReference>
<dbReference type="RefSeq" id="WP_235323525.1">
    <property type="nucleotide sequence ID" value="NZ_JAFBIT010000002.1"/>
</dbReference>
<dbReference type="PANTHER" id="PTHR43280:SF2">
    <property type="entry name" value="HTH-TYPE TRANSCRIPTIONAL REGULATOR EXSA"/>
    <property type="match status" value="1"/>
</dbReference>
<dbReference type="Gene3D" id="2.60.120.10">
    <property type="entry name" value="Jelly Rolls"/>
    <property type="match status" value="1"/>
</dbReference>
<organism evidence="5 6">
    <name type="scientific">Anaeromassilibacillus senegalensis</name>
    <dbReference type="NCBI Taxonomy" id="1673717"/>
    <lineage>
        <taxon>Bacteria</taxon>
        <taxon>Bacillati</taxon>
        <taxon>Bacillota</taxon>
        <taxon>Clostridia</taxon>
        <taxon>Eubacteriales</taxon>
        <taxon>Acutalibacteraceae</taxon>
        <taxon>Anaeromassilibacillus</taxon>
    </lineage>
</organism>
<dbReference type="PANTHER" id="PTHR43280">
    <property type="entry name" value="ARAC-FAMILY TRANSCRIPTIONAL REGULATOR"/>
    <property type="match status" value="1"/>
</dbReference>
<name>A0ABS9CR80_9FIRM</name>
<dbReference type="SUPFAM" id="SSF51215">
    <property type="entry name" value="Regulatory protein AraC"/>
    <property type="match status" value="1"/>
</dbReference>
<evidence type="ECO:0000259" key="4">
    <source>
        <dbReference type="PROSITE" id="PS01124"/>
    </source>
</evidence>
<comment type="caution">
    <text evidence="5">The sequence shown here is derived from an EMBL/GenBank/DDBJ whole genome shotgun (WGS) entry which is preliminary data.</text>
</comment>
<protein>
    <submittedName>
        <fullName evidence="5">Helix-turn-helix transcriptional regulator</fullName>
    </submittedName>
</protein>